<keyword evidence="2" id="KW-0226">DNA condensation</keyword>
<dbReference type="Gene3D" id="4.10.520.10">
    <property type="entry name" value="IHF-like DNA-binding proteins"/>
    <property type="match status" value="1"/>
</dbReference>
<dbReference type="PRINTS" id="PR01727">
    <property type="entry name" value="DNABINDINGHU"/>
</dbReference>
<dbReference type="Pfam" id="PF00216">
    <property type="entry name" value="Bac_DNA_binding"/>
    <property type="match status" value="1"/>
</dbReference>
<evidence type="ECO:0000313" key="6">
    <source>
        <dbReference type="Proteomes" id="UP000321201"/>
    </source>
</evidence>
<reference evidence="5 6" key="1">
    <citation type="submission" date="2019-08" db="EMBL/GenBank/DDBJ databases">
        <title>Pelomicrobium methylotrophicum gen. nov., sp. nov. a moderately thermophilic, facultatively anaerobic, lithoautotrophic and methylotrophic bacterium isolated from a terrestrial mud volcano.</title>
        <authorList>
            <person name="Slobodkina G.B."/>
            <person name="Merkel A.Y."/>
            <person name="Slobodkin A.I."/>
        </authorList>
    </citation>
    <scope>NUCLEOTIDE SEQUENCE [LARGE SCALE GENOMIC DNA]</scope>
    <source>
        <strain evidence="5 6">SM250</strain>
    </source>
</reference>
<dbReference type="GO" id="GO:0030261">
    <property type="term" value="P:chromosome condensation"/>
    <property type="evidence" value="ECO:0007669"/>
    <property type="project" value="UniProtKB-KW"/>
</dbReference>
<dbReference type="GO" id="GO:0030527">
    <property type="term" value="F:structural constituent of chromatin"/>
    <property type="evidence" value="ECO:0007669"/>
    <property type="project" value="InterPro"/>
</dbReference>
<protein>
    <submittedName>
        <fullName evidence="5">HU family DNA-binding protein</fullName>
    </submittedName>
</protein>
<evidence type="ECO:0000256" key="1">
    <source>
        <dbReference type="ARBA" id="ARBA00010529"/>
    </source>
</evidence>
<dbReference type="OrthoDB" id="5295600at2"/>
<dbReference type="SUPFAM" id="SSF47729">
    <property type="entry name" value="IHF-like DNA-binding proteins"/>
    <property type="match status" value="1"/>
</dbReference>
<dbReference type="SMART" id="SM00411">
    <property type="entry name" value="BHL"/>
    <property type="match status" value="1"/>
</dbReference>
<proteinExistence type="inferred from homology"/>
<evidence type="ECO:0000313" key="5">
    <source>
        <dbReference type="EMBL" id="TXF12949.1"/>
    </source>
</evidence>
<dbReference type="InterPro" id="IPR010992">
    <property type="entry name" value="IHF-like_DNA-bd_dom_sf"/>
</dbReference>
<accession>A0A5C7EMX1</accession>
<dbReference type="EMBL" id="VPFL01000004">
    <property type="protein sequence ID" value="TXF12949.1"/>
    <property type="molecule type" value="Genomic_DNA"/>
</dbReference>
<organism evidence="5 6">
    <name type="scientific">Pelomicrobium methylotrophicum</name>
    <dbReference type="NCBI Taxonomy" id="2602750"/>
    <lineage>
        <taxon>Bacteria</taxon>
        <taxon>Pseudomonadati</taxon>
        <taxon>Pseudomonadota</taxon>
        <taxon>Hydrogenophilia</taxon>
        <taxon>Hydrogenophilia incertae sedis</taxon>
        <taxon>Pelomicrobium</taxon>
    </lineage>
</organism>
<dbReference type="InParanoid" id="A0A5C7EMX1"/>
<dbReference type="RefSeq" id="WP_147799030.1">
    <property type="nucleotide sequence ID" value="NZ_VPFL01000004.1"/>
</dbReference>
<sequence length="95" mass="9761">MSKADLVEAAAKAAGISKTAAAETINAVISTVVSHVAKGNRVTLVGFGTFAPRKRKARNGKNPATGETIKIPARTVPAFTAGQAFKDAVAGKRKK</sequence>
<evidence type="ECO:0000256" key="4">
    <source>
        <dbReference type="RuleBase" id="RU003939"/>
    </source>
</evidence>
<name>A0A5C7EMX1_9PROT</name>
<keyword evidence="6" id="KW-1185">Reference proteome</keyword>
<keyword evidence="3 5" id="KW-0238">DNA-binding</keyword>
<dbReference type="InterPro" id="IPR000119">
    <property type="entry name" value="Hist_DNA-bd"/>
</dbReference>
<dbReference type="GO" id="GO:0003677">
    <property type="term" value="F:DNA binding"/>
    <property type="evidence" value="ECO:0007669"/>
    <property type="project" value="UniProtKB-KW"/>
</dbReference>
<dbReference type="PROSITE" id="PS00045">
    <property type="entry name" value="HISTONE_LIKE"/>
    <property type="match status" value="1"/>
</dbReference>
<dbReference type="InterPro" id="IPR020816">
    <property type="entry name" value="Histone-like_DNA-bd_CS"/>
</dbReference>
<evidence type="ECO:0000256" key="3">
    <source>
        <dbReference type="ARBA" id="ARBA00023125"/>
    </source>
</evidence>
<dbReference type="AlphaFoldDB" id="A0A5C7EMX1"/>
<dbReference type="PANTHER" id="PTHR33175">
    <property type="entry name" value="DNA-BINDING PROTEIN HU"/>
    <property type="match status" value="1"/>
</dbReference>
<dbReference type="PANTHER" id="PTHR33175:SF3">
    <property type="entry name" value="DNA-BINDING PROTEIN HU-BETA"/>
    <property type="match status" value="1"/>
</dbReference>
<gene>
    <name evidence="5" type="ORF">FR698_04620</name>
</gene>
<dbReference type="Proteomes" id="UP000321201">
    <property type="component" value="Unassembled WGS sequence"/>
</dbReference>
<evidence type="ECO:0000256" key="2">
    <source>
        <dbReference type="ARBA" id="ARBA00023067"/>
    </source>
</evidence>
<comment type="similarity">
    <text evidence="1 4">Belongs to the bacterial histone-like protein family.</text>
</comment>
<dbReference type="CDD" id="cd13831">
    <property type="entry name" value="HU"/>
    <property type="match status" value="1"/>
</dbReference>
<comment type="caution">
    <text evidence="5">The sequence shown here is derived from an EMBL/GenBank/DDBJ whole genome shotgun (WGS) entry which is preliminary data.</text>
</comment>